<feature type="transmembrane region" description="Helical" evidence="8">
    <location>
        <begin position="163"/>
        <end position="189"/>
    </location>
</feature>
<evidence type="ECO:0000259" key="9">
    <source>
        <dbReference type="Pfam" id="PF01694"/>
    </source>
</evidence>
<dbReference type="GeneID" id="94345139"/>
<dbReference type="RefSeq" id="XP_067814899.1">
    <property type="nucleotide sequence ID" value="XM_067959468.1"/>
</dbReference>
<protein>
    <recommendedName>
        <fullName evidence="9">Peptidase S54 rhomboid domain-containing protein</fullName>
    </recommendedName>
</protein>
<dbReference type="PANTHER" id="PTHR43066:SF1">
    <property type="entry name" value="RHOMBOID PROTEIN 2"/>
    <property type="match status" value="1"/>
</dbReference>
<organism evidence="10 11">
    <name type="scientific">Bremia lactucae</name>
    <name type="common">Lettuce downy mildew</name>
    <dbReference type="NCBI Taxonomy" id="4779"/>
    <lineage>
        <taxon>Eukaryota</taxon>
        <taxon>Sar</taxon>
        <taxon>Stramenopiles</taxon>
        <taxon>Oomycota</taxon>
        <taxon>Peronosporomycetes</taxon>
        <taxon>Peronosporales</taxon>
        <taxon>Peronosporaceae</taxon>
        <taxon>Bremia</taxon>
    </lineage>
</organism>
<feature type="transmembrane region" description="Helical" evidence="8">
    <location>
        <begin position="86"/>
        <end position="110"/>
    </location>
</feature>
<dbReference type="GO" id="GO:0004252">
    <property type="term" value="F:serine-type endopeptidase activity"/>
    <property type="evidence" value="ECO:0007669"/>
    <property type="project" value="InterPro"/>
</dbReference>
<gene>
    <name evidence="10" type="ORF">CCR75_001364</name>
</gene>
<dbReference type="Gene3D" id="1.20.1540.10">
    <property type="entry name" value="Rhomboid-like"/>
    <property type="match status" value="1"/>
</dbReference>
<feature type="domain" description="Peptidase S54 rhomboid" evidence="9">
    <location>
        <begin position="54"/>
        <end position="189"/>
    </location>
</feature>
<dbReference type="Proteomes" id="UP000294530">
    <property type="component" value="Unassembled WGS sequence"/>
</dbReference>
<evidence type="ECO:0000313" key="10">
    <source>
        <dbReference type="EMBL" id="TDH65400.1"/>
    </source>
</evidence>
<proteinExistence type="inferred from homology"/>
<dbReference type="OrthoDB" id="10257275at2759"/>
<dbReference type="InterPro" id="IPR035952">
    <property type="entry name" value="Rhomboid-like_sf"/>
</dbReference>
<evidence type="ECO:0000256" key="3">
    <source>
        <dbReference type="ARBA" id="ARBA00022670"/>
    </source>
</evidence>
<feature type="transmembrane region" description="Helical" evidence="8">
    <location>
        <begin position="12"/>
        <end position="29"/>
    </location>
</feature>
<evidence type="ECO:0000256" key="4">
    <source>
        <dbReference type="ARBA" id="ARBA00022692"/>
    </source>
</evidence>
<evidence type="ECO:0000313" key="11">
    <source>
        <dbReference type="Proteomes" id="UP000294530"/>
    </source>
</evidence>
<dbReference type="AlphaFoldDB" id="A0A976IAX2"/>
<dbReference type="GO" id="GO:0006508">
    <property type="term" value="P:proteolysis"/>
    <property type="evidence" value="ECO:0007669"/>
    <property type="project" value="UniProtKB-KW"/>
</dbReference>
<dbReference type="KEGG" id="blac:94345139"/>
<keyword evidence="3" id="KW-0645">Protease</keyword>
<keyword evidence="5" id="KW-0378">Hydrolase</keyword>
<dbReference type="EMBL" id="SHOA02000013">
    <property type="protein sequence ID" value="TDH65400.1"/>
    <property type="molecule type" value="Genomic_DNA"/>
</dbReference>
<name>A0A976IAX2_BRELC</name>
<feature type="transmembrane region" description="Helical" evidence="8">
    <location>
        <begin position="122"/>
        <end position="143"/>
    </location>
</feature>
<comment type="subcellular location">
    <subcellularLocation>
        <location evidence="1">Membrane</location>
        <topology evidence="1">Multi-pass membrane protein</topology>
    </subcellularLocation>
</comment>
<evidence type="ECO:0000256" key="6">
    <source>
        <dbReference type="ARBA" id="ARBA00022989"/>
    </source>
</evidence>
<dbReference type="Pfam" id="PF01694">
    <property type="entry name" value="Rhomboid"/>
    <property type="match status" value="1"/>
</dbReference>
<comment type="caution">
    <text evidence="10">The sequence shown here is derived from an EMBL/GenBank/DDBJ whole genome shotgun (WGS) entry which is preliminary data.</text>
</comment>
<dbReference type="GO" id="GO:0016020">
    <property type="term" value="C:membrane"/>
    <property type="evidence" value="ECO:0007669"/>
    <property type="project" value="UniProtKB-SubCell"/>
</dbReference>
<sequence>MITAVQEMQWKPPVTLMLLGVMYLLHVQVKRTPSVVLSFALCPSNVLANKEIGTVLVAPFIHGEELHLYQSMVSFLYKGFELERRFGSIGFSLVLIYFIVLTQTLIVFIAHYVSMGAATRECFTGFSGVLTAMKVLLNVNVPTFTKLYTFKVPTKYTTWLELLVTYFFVPKLPIMAQAAGLIAGSIYIVTPKADALVRYASKSIERSFIRMGLLERPLQWWQLWAKVVEYVRQKKRRRVA</sequence>
<accession>A0A976IAX2</accession>
<dbReference type="InterPro" id="IPR022764">
    <property type="entry name" value="Peptidase_S54_rhomboid_dom"/>
</dbReference>
<dbReference type="PANTHER" id="PTHR43066">
    <property type="entry name" value="RHOMBOID-RELATED PROTEIN"/>
    <property type="match status" value="1"/>
</dbReference>
<dbReference type="SUPFAM" id="SSF144091">
    <property type="entry name" value="Rhomboid-like"/>
    <property type="match status" value="1"/>
</dbReference>
<keyword evidence="7 8" id="KW-0472">Membrane</keyword>
<keyword evidence="6 8" id="KW-1133">Transmembrane helix</keyword>
<evidence type="ECO:0000256" key="2">
    <source>
        <dbReference type="ARBA" id="ARBA00009045"/>
    </source>
</evidence>
<evidence type="ECO:0000256" key="1">
    <source>
        <dbReference type="ARBA" id="ARBA00004141"/>
    </source>
</evidence>
<reference evidence="10 11" key="1">
    <citation type="journal article" date="2021" name="Genome Biol.">
        <title>AFLAP: assembly-free linkage analysis pipeline using k-mers from genome sequencing data.</title>
        <authorList>
            <person name="Fletcher K."/>
            <person name="Zhang L."/>
            <person name="Gil J."/>
            <person name="Han R."/>
            <person name="Cavanaugh K."/>
            <person name="Michelmore R."/>
        </authorList>
    </citation>
    <scope>NUCLEOTIDE SEQUENCE [LARGE SCALE GENOMIC DNA]</scope>
    <source>
        <strain evidence="10 11">SF5</strain>
    </source>
</reference>
<evidence type="ECO:0000256" key="7">
    <source>
        <dbReference type="ARBA" id="ARBA00023136"/>
    </source>
</evidence>
<evidence type="ECO:0000256" key="5">
    <source>
        <dbReference type="ARBA" id="ARBA00022801"/>
    </source>
</evidence>
<evidence type="ECO:0000256" key="8">
    <source>
        <dbReference type="SAM" id="Phobius"/>
    </source>
</evidence>
<keyword evidence="11" id="KW-1185">Reference proteome</keyword>
<comment type="similarity">
    <text evidence="2">Belongs to the peptidase S54 family.</text>
</comment>
<keyword evidence="4 8" id="KW-0812">Transmembrane</keyword>